<evidence type="ECO:0000313" key="6">
    <source>
        <dbReference type="Proteomes" id="UP000263094"/>
    </source>
</evidence>
<protein>
    <submittedName>
        <fullName evidence="5">DNA polymerase Y family protein</fullName>
    </submittedName>
</protein>
<comment type="similarity">
    <text evidence="1">Belongs to the DNA polymerase type-Y family.</text>
</comment>
<proteinExistence type="inferred from homology"/>
<evidence type="ECO:0000259" key="4">
    <source>
        <dbReference type="PROSITE" id="PS50173"/>
    </source>
</evidence>
<dbReference type="Pfam" id="PF00817">
    <property type="entry name" value="IMS"/>
    <property type="match status" value="1"/>
</dbReference>
<reference evidence="5 6" key="1">
    <citation type="submission" date="2018-08" db="EMBL/GenBank/DDBJ databases">
        <title>Isolation, diversity and antifungal activity of Actinobacteria from wheat.</title>
        <authorList>
            <person name="Han C."/>
        </authorList>
    </citation>
    <scope>NUCLEOTIDE SEQUENCE [LARGE SCALE GENOMIC DNA]</scope>
    <source>
        <strain evidence="5 6">NEAU-YY421</strain>
    </source>
</reference>
<comment type="function">
    <text evidence="3">Poorly processive, error-prone DNA polymerase involved in untargeted mutagenesis. Copies undamaged DNA at stalled replication forks, which arise in vivo from mismatched or misaligned primer ends. These misaligned primers can be extended by PolIV. Exhibits no 3'-5' exonuclease (proofreading) activity. May be involved in translesional synthesis, in conjunction with the beta clamp from PolIII.</text>
</comment>
<dbReference type="GO" id="GO:0006281">
    <property type="term" value="P:DNA repair"/>
    <property type="evidence" value="ECO:0007669"/>
    <property type="project" value="InterPro"/>
</dbReference>
<accession>A0A372M8L6</accession>
<evidence type="ECO:0000313" key="5">
    <source>
        <dbReference type="EMBL" id="RFU87292.1"/>
    </source>
</evidence>
<evidence type="ECO:0000256" key="2">
    <source>
        <dbReference type="ARBA" id="ARBA00022763"/>
    </source>
</evidence>
<dbReference type="PANTHER" id="PTHR35369">
    <property type="entry name" value="BLR3025 PROTEIN-RELATED"/>
    <property type="match status" value="1"/>
</dbReference>
<dbReference type="SUPFAM" id="SSF56672">
    <property type="entry name" value="DNA/RNA polymerases"/>
    <property type="match status" value="1"/>
</dbReference>
<dbReference type="Gene3D" id="3.30.70.270">
    <property type="match status" value="1"/>
</dbReference>
<dbReference type="PROSITE" id="PS50173">
    <property type="entry name" value="UMUC"/>
    <property type="match status" value="1"/>
</dbReference>
<dbReference type="PANTHER" id="PTHR35369:SF2">
    <property type="entry name" value="BLR3025 PROTEIN"/>
    <property type="match status" value="1"/>
</dbReference>
<name>A0A372M8L6_9ACTN</name>
<dbReference type="AlphaFoldDB" id="A0A372M8L6"/>
<dbReference type="RefSeq" id="WP_128555208.1">
    <property type="nucleotide sequence ID" value="NZ_QUAK01000038.1"/>
</dbReference>
<dbReference type="CDD" id="cd03468">
    <property type="entry name" value="PolY_like"/>
    <property type="match status" value="1"/>
</dbReference>
<organism evidence="5 6">
    <name type="scientific">Streptomyces triticagri</name>
    <dbReference type="NCBI Taxonomy" id="2293568"/>
    <lineage>
        <taxon>Bacteria</taxon>
        <taxon>Bacillati</taxon>
        <taxon>Actinomycetota</taxon>
        <taxon>Actinomycetes</taxon>
        <taxon>Kitasatosporales</taxon>
        <taxon>Streptomycetaceae</taxon>
        <taxon>Streptomyces</taxon>
    </lineage>
</organism>
<dbReference type="InterPro" id="IPR050356">
    <property type="entry name" value="SulA_CellDiv_inhibitor"/>
</dbReference>
<feature type="domain" description="UmuC" evidence="4">
    <location>
        <begin position="1"/>
        <end position="154"/>
    </location>
</feature>
<comment type="caution">
    <text evidence="5">The sequence shown here is derived from an EMBL/GenBank/DDBJ whole genome shotgun (WGS) entry which is preliminary data.</text>
</comment>
<dbReference type="Proteomes" id="UP000263094">
    <property type="component" value="Unassembled WGS sequence"/>
</dbReference>
<dbReference type="InterPro" id="IPR001126">
    <property type="entry name" value="UmuC"/>
</dbReference>
<keyword evidence="6" id="KW-1185">Reference proteome</keyword>
<evidence type="ECO:0000256" key="3">
    <source>
        <dbReference type="ARBA" id="ARBA00025589"/>
    </source>
</evidence>
<dbReference type="EMBL" id="QUAK01000038">
    <property type="protein sequence ID" value="RFU87292.1"/>
    <property type="molecule type" value="Genomic_DNA"/>
</dbReference>
<dbReference type="InterPro" id="IPR043502">
    <property type="entry name" value="DNA/RNA_pol_sf"/>
</dbReference>
<dbReference type="OrthoDB" id="5244088at2"/>
<sequence>MSTVERVLCAWLPDWPIVADGSNPDGARATAVVAGGKVVACSAAARALGVRRGMRLRQAAGRAPELELLERDVAGETRCFEPVLQYLEQHAAPRWEVIRPGLLVLPARGPARYFGGEQALADRITEAISAVGFTARVGVADTVFAAALAARQGRLVPAGRTARFLAPYPVGVLGRPELAVLLSRMGLSTLGAFAALPGDKVTARFGADGAAAQRTARGLEARGLSTRTPGQDLTVAHAFEPAVTLLEPVAFAAKELARRLHERLAAAGAVCARIEVALELGGAGPHNGGRRLARLWRHEGKLSELAVAERVRWQLTAWQETGALADDGGAAAGIVRLALRPEALSAATGRQELLFGGRSATAEMAAAAARLQAMLGHHAVTRAETGGGRGPAERAVRVAFGDVPPENGLPDGPWPGRLPAPYPAWVPAQPEPARLLDARGESVAVSARLVLSAPPARLIVKGCRPVAVQGWAGPWPALEQWWHADRARRLVRMQIVTEEGPAWLLVLEQSQWWAEAHYG</sequence>
<dbReference type="InterPro" id="IPR043128">
    <property type="entry name" value="Rev_trsase/Diguanyl_cyclase"/>
</dbReference>
<gene>
    <name evidence="5" type="ORF">DY218_08035</name>
</gene>
<keyword evidence="2" id="KW-0227">DNA damage</keyword>
<evidence type="ECO:0000256" key="1">
    <source>
        <dbReference type="ARBA" id="ARBA00010945"/>
    </source>
</evidence>
<dbReference type="Gene3D" id="3.40.1170.60">
    <property type="match status" value="1"/>
</dbReference>